<evidence type="ECO:0000256" key="2">
    <source>
        <dbReference type="ARBA" id="ARBA00007626"/>
    </source>
</evidence>
<keyword evidence="5 8" id="KW-1133">Transmembrane helix</keyword>
<dbReference type="SUPFAM" id="SSF103473">
    <property type="entry name" value="MFS general substrate transporter"/>
    <property type="match status" value="1"/>
</dbReference>
<evidence type="ECO:0000256" key="3">
    <source>
        <dbReference type="ARBA" id="ARBA00022692"/>
    </source>
</evidence>
<reference evidence="9" key="1">
    <citation type="submission" date="2020-09" db="EMBL/GenBank/DDBJ databases">
        <title>Genome-Enabled Discovery of Anthraquinone Biosynthesis in Senna tora.</title>
        <authorList>
            <person name="Kang S.-H."/>
            <person name="Pandey R.P."/>
            <person name="Lee C.-M."/>
            <person name="Sim J.-S."/>
            <person name="Jeong J.-T."/>
            <person name="Choi B.-S."/>
            <person name="Jung M."/>
            <person name="Ginzburg D."/>
            <person name="Zhao K."/>
            <person name="Won S.Y."/>
            <person name="Oh T.-J."/>
            <person name="Yu Y."/>
            <person name="Kim N.-H."/>
            <person name="Lee O.R."/>
            <person name="Lee T.-H."/>
            <person name="Bashyal P."/>
            <person name="Kim T.-S."/>
            <person name="Lee W.-H."/>
            <person name="Kawkins C."/>
            <person name="Kim C.-K."/>
            <person name="Kim J.S."/>
            <person name="Ahn B.O."/>
            <person name="Rhee S.Y."/>
            <person name="Sohng J.K."/>
        </authorList>
    </citation>
    <scope>NUCLEOTIDE SEQUENCE</scope>
    <source>
        <tissue evidence="9">Leaf</tissue>
    </source>
</reference>
<evidence type="ECO:0000256" key="5">
    <source>
        <dbReference type="ARBA" id="ARBA00022989"/>
    </source>
</evidence>
<dbReference type="Pfam" id="PF13041">
    <property type="entry name" value="PPR_2"/>
    <property type="match status" value="4"/>
</dbReference>
<comment type="subcellular location">
    <subcellularLocation>
        <location evidence="1">Membrane</location>
        <topology evidence="1">Multi-pass membrane protein</topology>
    </subcellularLocation>
</comment>
<feature type="transmembrane region" description="Helical" evidence="8">
    <location>
        <begin position="63"/>
        <end position="82"/>
    </location>
</feature>
<gene>
    <name evidence="9" type="ORF">G2W53_022867</name>
</gene>
<feature type="transmembrane region" description="Helical" evidence="8">
    <location>
        <begin position="347"/>
        <end position="366"/>
    </location>
</feature>
<feature type="transmembrane region" description="Helical" evidence="8">
    <location>
        <begin position="212"/>
        <end position="233"/>
    </location>
</feature>
<keyword evidence="6 8" id="KW-0472">Membrane</keyword>
<feature type="transmembrane region" description="Helical" evidence="8">
    <location>
        <begin position="253"/>
        <end position="274"/>
    </location>
</feature>
<feature type="repeat" description="PPR" evidence="7">
    <location>
        <begin position="634"/>
        <end position="668"/>
    </location>
</feature>
<dbReference type="InterPro" id="IPR036259">
    <property type="entry name" value="MFS_trans_sf"/>
</dbReference>
<dbReference type="Proteomes" id="UP000634136">
    <property type="component" value="Unassembled WGS sequence"/>
</dbReference>
<evidence type="ECO:0000313" key="9">
    <source>
        <dbReference type="EMBL" id="KAF7824723.1"/>
    </source>
</evidence>
<feature type="repeat" description="PPR" evidence="7">
    <location>
        <begin position="919"/>
        <end position="953"/>
    </location>
</feature>
<dbReference type="Gene3D" id="1.25.40.10">
    <property type="entry name" value="Tetratricopeptide repeat domain"/>
    <property type="match status" value="4"/>
</dbReference>
<evidence type="ECO:0000256" key="7">
    <source>
        <dbReference type="PROSITE-ProRule" id="PRU00708"/>
    </source>
</evidence>
<dbReference type="InterPro" id="IPR051240">
    <property type="entry name" value="Mito_RNA-Proc/Resp"/>
</dbReference>
<dbReference type="SUPFAM" id="SSF81901">
    <property type="entry name" value="HCP-like"/>
    <property type="match status" value="1"/>
</dbReference>
<dbReference type="PANTHER" id="PTHR47933:SF69">
    <property type="entry name" value="OS07G0513200 PROTEIN"/>
    <property type="match status" value="1"/>
</dbReference>
<dbReference type="InterPro" id="IPR002885">
    <property type="entry name" value="PPR_rpt"/>
</dbReference>
<dbReference type="OrthoDB" id="185373at2759"/>
<feature type="repeat" description="PPR" evidence="7">
    <location>
        <begin position="706"/>
        <end position="736"/>
    </location>
</feature>
<evidence type="ECO:0000256" key="6">
    <source>
        <dbReference type="ARBA" id="ARBA00023136"/>
    </source>
</evidence>
<dbReference type="GO" id="GO:0003729">
    <property type="term" value="F:mRNA binding"/>
    <property type="evidence" value="ECO:0007669"/>
    <property type="project" value="TreeGrafter"/>
</dbReference>
<dbReference type="GO" id="GO:0016020">
    <property type="term" value="C:membrane"/>
    <property type="evidence" value="ECO:0007669"/>
    <property type="project" value="UniProtKB-SubCell"/>
</dbReference>
<evidence type="ECO:0000256" key="1">
    <source>
        <dbReference type="ARBA" id="ARBA00004141"/>
    </source>
</evidence>
<evidence type="ECO:0000256" key="8">
    <source>
        <dbReference type="SAM" id="Phobius"/>
    </source>
</evidence>
<sequence>MVLLTLSVWVIPEHSRKAVFFTALYILAVGEGGHKPSVQTFAADQFDEESPQQRLAKASFFNYWYLGIIVGATSAVLLIIYVQDNIGWAISFGILAAVLAVAFGIFLSGIYKYRKQGPLGSPFTAVAQVFVAAVRKWRVNETRDGRRIFYGDAIVEDAVVMETQTNKTLARTKQFRFLDKAMIIDDIDIASNITTRDPWRLCSLNQVEETKLVLGLIPIWLASLYIYLVQAQISTFFTKQGSTMVRSMGPHFTIPPASLQCILGFSVILILPIYDRFLVPMARNLTGKPTGITMLQRIGIGLFLSFLSILMAALVESKRLKAARDHNLLDNTKAIVPIRVWWLLPQYILSGFSDAFAIVGLQHLFYDQMPEAMRSMGAAFYISNAGVGNFVSSAIIGIVEAASGGKWLGSNNLNRAHLDGYYYVLAGLGVLDLGVFVFVARRYVYKRIEGNNNVDVDVCVRQEKEMLFVARGETPFLPMHIAFLRFLNRSFECIKYDVGRIFSSVFCSQPNMDANGRTFCEEDILSSSPKDLMSTMGKDCQLNAQDWSRERNFGDKNGPQAVFNALDNMLKDSLDRLQMMRKNLSLAKIVLQGYTHECNYAEQVAIIRHLCLEGKLFTALWLRSKMIQKGFLPDVFTHNHLVNALCKMGLMEKADELIKWMLEMGPSPNCATYNTFIKGYCLSNNVDVDKALDLFDTMADAGFQPNRVSWNIVLHALCGKGLVKEAKMLFEKLLDDDNGEGTPDLVTSTILMDHHFKNGAVIQALSLWDEMLQKNRKIDVIAYNVLIHGLCMSQNMNLAYGYACEMFKKGLLPDVLTYNTLLDALCKEDKIDEACYMLDVMSKMGVMPDPISYKIMIRGLCFNGYVDRAKQLLRFMLENSMVPEPLIWNLLIDCNGRSGDLNNARFMKDQMLAFSVRPNVFTYNILIHAHVKSGNIDGAFSLKKEMASNGLLPDVVTYNLLIGASFKFASPYFAHVLHDEMLKMGCEPDLITYTELIRGRCMIGNIKEAEELFAKIQKSGLLSDHVPVQILFNKYCKLEEPVMAFNVYQDWSTLKFVFLRLMSTFVVLPIFISEFRLSFCPVFLNLSQQRLYYLIALHSPRFQMIPTDKISSGIHLQPQGAMTSQTYGRRAEHFQVSYVRLVLLSGDMEVLIEDFVLENTMNDLGAGFED</sequence>
<feature type="repeat" description="PPR" evidence="7">
    <location>
        <begin position="884"/>
        <end position="918"/>
    </location>
</feature>
<dbReference type="PROSITE" id="PS51375">
    <property type="entry name" value="PPR"/>
    <property type="match status" value="10"/>
</dbReference>
<comment type="similarity">
    <text evidence="2">Belongs to the PPR family. P subfamily.</text>
</comment>
<protein>
    <submittedName>
        <fullName evidence="9">Pentatricopeptide repeat-containing protein</fullName>
    </submittedName>
</protein>
<keyword evidence="10" id="KW-1185">Reference proteome</keyword>
<comment type="caution">
    <text evidence="9">The sequence shown here is derived from an EMBL/GenBank/DDBJ whole genome shotgun (WGS) entry which is preliminary data.</text>
</comment>
<dbReference type="InterPro" id="IPR000109">
    <property type="entry name" value="POT_fam"/>
</dbReference>
<dbReference type="AlphaFoldDB" id="A0A834TLZ6"/>
<dbReference type="Pfam" id="PF12854">
    <property type="entry name" value="PPR_1"/>
    <property type="match status" value="2"/>
</dbReference>
<dbReference type="GO" id="GO:0022857">
    <property type="term" value="F:transmembrane transporter activity"/>
    <property type="evidence" value="ECO:0007669"/>
    <property type="project" value="InterPro"/>
</dbReference>
<feature type="repeat" description="PPR" evidence="7">
    <location>
        <begin position="954"/>
        <end position="988"/>
    </location>
</feature>
<feature type="repeat" description="PPR" evidence="7">
    <location>
        <begin position="849"/>
        <end position="883"/>
    </location>
</feature>
<dbReference type="Pfam" id="PF01535">
    <property type="entry name" value="PPR"/>
    <property type="match status" value="1"/>
</dbReference>
<feature type="repeat" description="PPR" evidence="7">
    <location>
        <begin position="814"/>
        <end position="848"/>
    </location>
</feature>
<feature type="repeat" description="PPR" evidence="7">
    <location>
        <begin position="779"/>
        <end position="813"/>
    </location>
</feature>
<dbReference type="NCBIfam" id="TIGR00756">
    <property type="entry name" value="PPR"/>
    <property type="match status" value="8"/>
</dbReference>
<name>A0A834TLZ6_9FABA</name>
<dbReference type="Pfam" id="PF00854">
    <property type="entry name" value="PTR2"/>
    <property type="match status" value="1"/>
</dbReference>
<organism evidence="9 10">
    <name type="scientific">Senna tora</name>
    <dbReference type="NCBI Taxonomy" id="362788"/>
    <lineage>
        <taxon>Eukaryota</taxon>
        <taxon>Viridiplantae</taxon>
        <taxon>Streptophyta</taxon>
        <taxon>Embryophyta</taxon>
        <taxon>Tracheophyta</taxon>
        <taxon>Spermatophyta</taxon>
        <taxon>Magnoliopsida</taxon>
        <taxon>eudicotyledons</taxon>
        <taxon>Gunneridae</taxon>
        <taxon>Pentapetalae</taxon>
        <taxon>rosids</taxon>
        <taxon>fabids</taxon>
        <taxon>Fabales</taxon>
        <taxon>Fabaceae</taxon>
        <taxon>Caesalpinioideae</taxon>
        <taxon>Cassia clade</taxon>
        <taxon>Senna</taxon>
    </lineage>
</organism>
<feature type="transmembrane region" description="Helical" evidence="8">
    <location>
        <begin position="295"/>
        <end position="315"/>
    </location>
</feature>
<evidence type="ECO:0000313" key="10">
    <source>
        <dbReference type="Proteomes" id="UP000634136"/>
    </source>
</evidence>
<dbReference type="InterPro" id="IPR011990">
    <property type="entry name" value="TPR-like_helical_dom_sf"/>
</dbReference>
<accession>A0A834TLZ6</accession>
<keyword evidence="4" id="KW-0677">Repeat</keyword>
<proteinExistence type="inferred from homology"/>
<dbReference type="EMBL" id="JAAIUW010000007">
    <property type="protein sequence ID" value="KAF7824723.1"/>
    <property type="molecule type" value="Genomic_DNA"/>
</dbReference>
<keyword evidence="3 8" id="KW-0812">Transmembrane</keyword>
<feature type="transmembrane region" description="Helical" evidence="8">
    <location>
        <begin position="88"/>
        <end position="111"/>
    </location>
</feature>
<feature type="transmembrane region" description="Helical" evidence="8">
    <location>
        <begin position="421"/>
        <end position="440"/>
    </location>
</feature>
<feature type="repeat" description="PPR" evidence="7">
    <location>
        <begin position="989"/>
        <end position="1023"/>
    </location>
</feature>
<feature type="transmembrane region" description="Helical" evidence="8">
    <location>
        <begin position="378"/>
        <end position="401"/>
    </location>
</feature>
<dbReference type="Gene3D" id="1.20.1250.20">
    <property type="entry name" value="MFS general substrate transporter like domains"/>
    <property type="match status" value="1"/>
</dbReference>
<evidence type="ECO:0000256" key="4">
    <source>
        <dbReference type="ARBA" id="ARBA00022737"/>
    </source>
</evidence>
<dbReference type="PANTHER" id="PTHR47933">
    <property type="entry name" value="PENTATRICOPEPTIDE REPEAT-CONTAINING PROTEIN 1, MITOCHONDRIAL"/>
    <property type="match status" value="1"/>
</dbReference>
<feature type="repeat" description="PPR" evidence="7">
    <location>
        <begin position="669"/>
        <end position="705"/>
    </location>
</feature>